<dbReference type="Pfam" id="PF25259">
    <property type="entry name" value="DUF7860"/>
    <property type="match status" value="1"/>
</dbReference>
<gene>
    <name evidence="2" type="ORF">C492_00824</name>
</gene>
<evidence type="ECO:0000256" key="1">
    <source>
        <dbReference type="SAM" id="Phobius"/>
    </source>
</evidence>
<protein>
    <submittedName>
        <fullName evidence="2">Uncharacterized protein</fullName>
    </submittedName>
</protein>
<dbReference type="Proteomes" id="UP000011531">
    <property type="component" value="Unassembled WGS sequence"/>
</dbReference>
<evidence type="ECO:0000313" key="2">
    <source>
        <dbReference type="EMBL" id="ELY66423.1"/>
    </source>
</evidence>
<keyword evidence="1" id="KW-0472">Membrane</keyword>
<dbReference type="AlphaFoldDB" id="L9Y0N3"/>
<proteinExistence type="predicted"/>
<organism evidence="2 3">
    <name type="scientific">Natronococcus jeotgali DSM 18795</name>
    <dbReference type="NCBI Taxonomy" id="1227498"/>
    <lineage>
        <taxon>Archaea</taxon>
        <taxon>Methanobacteriati</taxon>
        <taxon>Methanobacteriota</taxon>
        <taxon>Stenosarchaea group</taxon>
        <taxon>Halobacteria</taxon>
        <taxon>Halobacteriales</taxon>
        <taxon>Natrialbaceae</taxon>
        <taxon>Natronococcus</taxon>
    </lineage>
</organism>
<dbReference type="EMBL" id="AOIA01000017">
    <property type="protein sequence ID" value="ELY66423.1"/>
    <property type="molecule type" value="Genomic_DNA"/>
</dbReference>
<comment type="caution">
    <text evidence="2">The sequence shown here is derived from an EMBL/GenBank/DDBJ whole genome shotgun (WGS) entry which is preliminary data.</text>
</comment>
<keyword evidence="1" id="KW-1133">Transmembrane helix</keyword>
<dbReference type="InterPro" id="IPR057182">
    <property type="entry name" value="DUF7860"/>
</dbReference>
<keyword evidence="1" id="KW-0812">Transmembrane</keyword>
<feature type="transmembrane region" description="Helical" evidence="1">
    <location>
        <begin position="43"/>
        <end position="63"/>
    </location>
</feature>
<reference evidence="2 3" key="1">
    <citation type="journal article" date="2014" name="PLoS Genet.">
        <title>Phylogenetically driven sequencing of extremely halophilic archaea reveals strategies for static and dynamic osmo-response.</title>
        <authorList>
            <person name="Becker E.A."/>
            <person name="Seitzer P.M."/>
            <person name="Tritt A."/>
            <person name="Larsen D."/>
            <person name="Krusor M."/>
            <person name="Yao A.I."/>
            <person name="Wu D."/>
            <person name="Madern D."/>
            <person name="Eisen J.A."/>
            <person name="Darling A.E."/>
            <person name="Facciotti M.T."/>
        </authorList>
    </citation>
    <scope>NUCLEOTIDE SEQUENCE [LARGE SCALE GENOMIC DNA]</scope>
    <source>
        <strain evidence="2 3">DSM 18795</strain>
    </source>
</reference>
<evidence type="ECO:0000313" key="3">
    <source>
        <dbReference type="Proteomes" id="UP000011531"/>
    </source>
</evidence>
<name>L9Y0N3_9EURY</name>
<sequence length="64" mass="6763">MAKSGFLLGLGLLVLGASGELLGHAVFGGLPAWEETLFTYAEGLGFVVGFFSVWIFGVFLPLIE</sequence>
<accession>L9Y0N3</accession>
<keyword evidence="3" id="KW-1185">Reference proteome</keyword>